<sequence length="129" mass="14009">MSRANIPSRWRTALVILATANAVALCLQPLLAILFLNGFHSAFPIHGAGARTAATLAFLCGIVATLTERQGITPKWLSLAFFVQFLVDALQFKLGETAFREIHFLLGILLLIGGWALAVRVCRQPLPPT</sequence>
<dbReference type="EMBL" id="CP041239">
    <property type="protein sequence ID" value="QLL63987.1"/>
    <property type="molecule type" value="Genomic_DNA"/>
</dbReference>
<reference evidence="1 2" key="1">
    <citation type="submission" date="2019-06" db="EMBL/GenBank/DDBJ databases">
        <title>Complete genome sequence of Ensifer mexicanus ITTG R7 isolated from nodules of Acacia angustissima (Mill.) Kuntze.</title>
        <authorList>
            <person name="Rincon-Rosales R."/>
            <person name="Rogel M.A."/>
            <person name="Guerrero G."/>
            <person name="Rincon-Molina C.I."/>
            <person name="Lopez-Lopez A."/>
            <person name="Martinez-Romero E."/>
        </authorList>
    </citation>
    <scope>NUCLEOTIDE SEQUENCE [LARGE SCALE GENOMIC DNA]</scope>
    <source>
        <strain evidence="1 2">ITTG R7</strain>
        <plasmid evidence="2">pemeittgr7a</plasmid>
    </source>
</reference>
<dbReference type="KEGG" id="emx:FKV68_21140"/>
<dbReference type="RefSeq" id="WP_180941868.1">
    <property type="nucleotide sequence ID" value="NZ_CP041239.1"/>
</dbReference>
<protein>
    <submittedName>
        <fullName evidence="1">Uncharacterized protein</fullName>
    </submittedName>
</protein>
<proteinExistence type="predicted"/>
<evidence type="ECO:0000313" key="1">
    <source>
        <dbReference type="EMBL" id="QLL63987.1"/>
    </source>
</evidence>
<geneLocation type="plasmid" evidence="2">
    <name>pemeittgr7a</name>
</geneLocation>
<evidence type="ECO:0000313" key="2">
    <source>
        <dbReference type="Proteomes" id="UP000510721"/>
    </source>
</evidence>
<dbReference type="AlphaFoldDB" id="A0A859QPI5"/>
<dbReference type="Proteomes" id="UP000510721">
    <property type="component" value="Plasmid pEmeITTGR7a"/>
</dbReference>
<name>A0A859QPI5_9HYPH</name>
<keyword evidence="2" id="KW-1185">Reference proteome</keyword>
<gene>
    <name evidence="1" type="ORF">FKV68_21140</name>
</gene>
<accession>A0A859QPI5</accession>
<organism evidence="1 2">
    <name type="scientific">Sinorhizobium mexicanum</name>
    <dbReference type="NCBI Taxonomy" id="375549"/>
    <lineage>
        <taxon>Bacteria</taxon>
        <taxon>Pseudomonadati</taxon>
        <taxon>Pseudomonadota</taxon>
        <taxon>Alphaproteobacteria</taxon>
        <taxon>Hyphomicrobiales</taxon>
        <taxon>Rhizobiaceae</taxon>
        <taxon>Sinorhizobium/Ensifer group</taxon>
        <taxon>Sinorhizobium</taxon>
    </lineage>
</organism>
<keyword evidence="1" id="KW-0614">Plasmid</keyword>